<dbReference type="Pfam" id="PF02668">
    <property type="entry name" value="TauD"/>
    <property type="match status" value="1"/>
</dbReference>
<dbReference type="GO" id="GO:0016706">
    <property type="term" value="F:2-oxoglutarate-dependent dioxygenase activity"/>
    <property type="evidence" value="ECO:0007669"/>
    <property type="project" value="TreeGrafter"/>
</dbReference>
<gene>
    <name evidence="7" type="primary">SPOSA6832_01034</name>
</gene>
<dbReference type="InterPro" id="IPR042098">
    <property type="entry name" value="TauD-like_sf"/>
</dbReference>
<evidence type="ECO:0000256" key="5">
    <source>
        <dbReference type="ARBA" id="ARBA00023004"/>
    </source>
</evidence>
<dbReference type="PANTHER" id="PTHR30468">
    <property type="entry name" value="ALPHA-KETOGLUTARATE-DEPENDENT SULFONATE DIOXYGENASE"/>
    <property type="match status" value="1"/>
</dbReference>
<comment type="similarity">
    <text evidence="1">Belongs to the TfdA dioxygenase family.</text>
</comment>
<accession>A0A0D6EHQ2</accession>
<dbReference type="EMBL" id="CENE01000003">
    <property type="protein sequence ID" value="CEQ39494.1"/>
    <property type="molecule type" value="Genomic_DNA"/>
</dbReference>
<keyword evidence="4" id="KW-0560">Oxidoreductase</keyword>
<proteinExistence type="inferred from homology"/>
<keyword evidence="3" id="KW-0223">Dioxygenase</keyword>
<evidence type="ECO:0000256" key="2">
    <source>
        <dbReference type="ARBA" id="ARBA00022723"/>
    </source>
</evidence>
<dbReference type="GO" id="GO:0046872">
    <property type="term" value="F:metal ion binding"/>
    <property type="evidence" value="ECO:0007669"/>
    <property type="project" value="UniProtKB-KW"/>
</dbReference>
<keyword evidence="5" id="KW-0408">Iron</keyword>
<evidence type="ECO:0000256" key="1">
    <source>
        <dbReference type="ARBA" id="ARBA00005896"/>
    </source>
</evidence>
<dbReference type="InterPro" id="IPR051323">
    <property type="entry name" value="AtsK-like"/>
</dbReference>
<evidence type="ECO:0000256" key="3">
    <source>
        <dbReference type="ARBA" id="ARBA00022964"/>
    </source>
</evidence>
<dbReference type="InterPro" id="IPR003819">
    <property type="entry name" value="TauD/TfdA-like"/>
</dbReference>
<evidence type="ECO:0000259" key="6">
    <source>
        <dbReference type="Pfam" id="PF02668"/>
    </source>
</evidence>
<reference evidence="8" key="1">
    <citation type="submission" date="2015-02" db="EMBL/GenBank/DDBJ databases">
        <authorList>
            <person name="Gon?alves P."/>
        </authorList>
    </citation>
    <scope>NUCLEOTIDE SEQUENCE [LARGE SCALE GENOMIC DNA]</scope>
</reference>
<protein>
    <submittedName>
        <fullName evidence="7">SPOSA6832_01034-mRNA-1:cds</fullName>
    </submittedName>
</protein>
<dbReference type="SUPFAM" id="SSF51197">
    <property type="entry name" value="Clavaminate synthase-like"/>
    <property type="match status" value="1"/>
</dbReference>
<dbReference type="OrthoDB" id="10257314at2759"/>
<dbReference type="FunFam" id="3.60.130.10:FF:000003">
    <property type="entry name" value="Alpha-ketoglutarate-dependent taurine dioxygenase"/>
    <property type="match status" value="1"/>
</dbReference>
<organism evidence="7 8">
    <name type="scientific">Sporidiobolus salmonicolor</name>
    <name type="common">Yeast-like fungus</name>
    <name type="synonym">Sporobolomyces salmonicolor</name>
    <dbReference type="NCBI Taxonomy" id="5005"/>
    <lineage>
        <taxon>Eukaryota</taxon>
        <taxon>Fungi</taxon>
        <taxon>Dikarya</taxon>
        <taxon>Basidiomycota</taxon>
        <taxon>Pucciniomycotina</taxon>
        <taxon>Microbotryomycetes</taxon>
        <taxon>Sporidiobolales</taxon>
        <taxon>Sporidiobolaceae</taxon>
        <taxon>Sporobolomyces</taxon>
    </lineage>
</organism>
<evidence type="ECO:0000256" key="4">
    <source>
        <dbReference type="ARBA" id="ARBA00023002"/>
    </source>
</evidence>
<dbReference type="Proteomes" id="UP000243876">
    <property type="component" value="Unassembled WGS sequence"/>
</dbReference>
<feature type="non-terminal residue" evidence="7">
    <location>
        <position position="1"/>
    </location>
</feature>
<evidence type="ECO:0000313" key="8">
    <source>
        <dbReference type="Proteomes" id="UP000243876"/>
    </source>
</evidence>
<keyword evidence="2" id="KW-0479">Metal-binding</keyword>
<name>A0A0D6EHQ2_SPOSA</name>
<dbReference type="PANTHER" id="PTHR30468:SF1">
    <property type="entry name" value="ALPHA-KETOGLUTARATE-DEPENDENT SULFONATE DIOXYGENASE"/>
    <property type="match status" value="1"/>
</dbReference>
<dbReference type="Gene3D" id="3.60.130.10">
    <property type="entry name" value="Clavaminate synthase-like"/>
    <property type="match status" value="1"/>
</dbReference>
<feature type="domain" description="TauD/TfdA-like" evidence="6">
    <location>
        <begin position="82"/>
        <end position="359"/>
    </location>
</feature>
<sequence length="368" mass="41635">MSTTTQTLTEDTARLNLKGDSTPLRIAEHQPADKEKYRYARFLPHYTTSLKLPPLEPFEHVDIGHEALKDPNPRSFLNGASVSNITPSFGVEVKDGVDLTKLDRKQRAQLALYVAQKGVVVFRNQQAFIDADPRWQIDDWGTTFGRIHIHPVSGQPKDFPELHLVFRDAVATTDEYPDSDRLNNTTIHSDVTYELQPPGLTTLFLYETPESGGDTLFVDQREAYNRLSPSFRAYLETLRVVHSGFEQAQNATRVHGPETIKRQPVKHEHPLVRRHPVTGEKALFVQPGFSRSIVGLKKEESDTILNLLYDHIAKGHDFQARARWGEPGSVTLWDNRITAHSALIDWNSGIVGRRHGARITAQAERPFI</sequence>
<dbReference type="GO" id="GO:0005737">
    <property type="term" value="C:cytoplasm"/>
    <property type="evidence" value="ECO:0007669"/>
    <property type="project" value="TreeGrafter"/>
</dbReference>
<keyword evidence="8" id="KW-1185">Reference proteome</keyword>
<dbReference type="AlphaFoldDB" id="A0A0D6EHQ2"/>
<evidence type="ECO:0000313" key="7">
    <source>
        <dbReference type="EMBL" id="CEQ39494.1"/>
    </source>
</evidence>